<gene>
    <name evidence="2" type="ORF">R7226_12255</name>
</gene>
<dbReference type="CDD" id="cd00093">
    <property type="entry name" value="HTH_XRE"/>
    <property type="match status" value="1"/>
</dbReference>
<dbReference type="Pfam" id="PF01381">
    <property type="entry name" value="HTH_3"/>
    <property type="match status" value="1"/>
</dbReference>
<dbReference type="InterPro" id="IPR010982">
    <property type="entry name" value="Lambda_DNA-bd_dom_sf"/>
</dbReference>
<name>A0ABU4HRF3_9ACTN</name>
<dbReference type="Gene3D" id="1.10.260.40">
    <property type="entry name" value="lambda repressor-like DNA-binding domains"/>
    <property type="match status" value="1"/>
</dbReference>
<evidence type="ECO:0000313" key="2">
    <source>
        <dbReference type="EMBL" id="MDW5595115.1"/>
    </source>
</evidence>
<dbReference type="EMBL" id="JAWSTH010000027">
    <property type="protein sequence ID" value="MDW5595115.1"/>
    <property type="molecule type" value="Genomic_DNA"/>
</dbReference>
<proteinExistence type="predicted"/>
<organism evidence="2 3">
    <name type="scientific">Conexibacter stalactiti</name>
    <dbReference type="NCBI Taxonomy" id="1940611"/>
    <lineage>
        <taxon>Bacteria</taxon>
        <taxon>Bacillati</taxon>
        <taxon>Actinomycetota</taxon>
        <taxon>Thermoleophilia</taxon>
        <taxon>Solirubrobacterales</taxon>
        <taxon>Conexibacteraceae</taxon>
        <taxon>Conexibacter</taxon>
    </lineage>
</organism>
<keyword evidence="3" id="KW-1185">Reference proteome</keyword>
<comment type="caution">
    <text evidence="2">The sequence shown here is derived from an EMBL/GenBank/DDBJ whole genome shotgun (WGS) entry which is preliminary data.</text>
</comment>
<dbReference type="Proteomes" id="UP001284601">
    <property type="component" value="Unassembled WGS sequence"/>
</dbReference>
<dbReference type="InterPro" id="IPR001387">
    <property type="entry name" value="Cro/C1-type_HTH"/>
</dbReference>
<evidence type="ECO:0000313" key="3">
    <source>
        <dbReference type="Proteomes" id="UP001284601"/>
    </source>
</evidence>
<evidence type="ECO:0000259" key="1">
    <source>
        <dbReference type="PROSITE" id="PS50943"/>
    </source>
</evidence>
<accession>A0ABU4HRF3</accession>
<protein>
    <submittedName>
        <fullName evidence="2">Helix-turn-helix transcriptional regulator</fullName>
    </submittedName>
</protein>
<dbReference type="SUPFAM" id="SSF47413">
    <property type="entry name" value="lambda repressor-like DNA-binding domains"/>
    <property type="match status" value="1"/>
</dbReference>
<reference evidence="2 3" key="2">
    <citation type="submission" date="2023-10" db="EMBL/GenBank/DDBJ databases">
        <authorList>
            <person name="Han X.F."/>
        </authorList>
    </citation>
    <scope>NUCLEOTIDE SEQUENCE [LARGE SCALE GENOMIC DNA]</scope>
    <source>
        <strain evidence="2 3">KCTC 39840</strain>
    </source>
</reference>
<reference evidence="3" key="1">
    <citation type="submission" date="2023-07" db="EMBL/GenBank/DDBJ databases">
        <title>Conexibacter stalactiti sp. nov., isolated from stalactites in a lava cave and emended description of the genus Conexibacter.</title>
        <authorList>
            <person name="Lee S.D."/>
        </authorList>
    </citation>
    <scope>NUCLEOTIDE SEQUENCE [LARGE SCALE GENOMIC DNA]</scope>
    <source>
        <strain evidence="3">KCTC 39840</strain>
    </source>
</reference>
<dbReference type="RefSeq" id="WP_318597450.1">
    <property type="nucleotide sequence ID" value="NZ_JAWSTH010000027.1"/>
</dbReference>
<dbReference type="PROSITE" id="PS50943">
    <property type="entry name" value="HTH_CROC1"/>
    <property type="match status" value="1"/>
</dbReference>
<sequence>MHRNYVGAIERGEINPTFQTLLAVAAGLGLPLSEIVAAARIETVEQLAGVVIERLVREHFDALLHRLVWRVWRLEEQLRSDGTDAGARQ</sequence>
<feature type="domain" description="HTH cro/C1-type" evidence="1">
    <location>
        <begin position="1"/>
        <end position="35"/>
    </location>
</feature>